<dbReference type="PANTHER" id="PTHR43479:SF11">
    <property type="entry name" value="ACREF_ENVCD OPERON REPRESSOR-RELATED"/>
    <property type="match status" value="1"/>
</dbReference>
<accession>A0A4R1QQV4</accession>
<dbReference type="Gene3D" id="1.10.357.10">
    <property type="entry name" value="Tetracycline Repressor, domain 2"/>
    <property type="match status" value="1"/>
</dbReference>
<evidence type="ECO:0000256" key="2">
    <source>
        <dbReference type="PROSITE-ProRule" id="PRU00335"/>
    </source>
</evidence>
<reference evidence="4 5" key="1">
    <citation type="submission" date="2019-03" db="EMBL/GenBank/DDBJ databases">
        <title>Genomic Encyclopedia of Type Strains, Phase IV (KMG-IV): sequencing the most valuable type-strain genomes for metagenomic binning, comparative biology and taxonomic classification.</title>
        <authorList>
            <person name="Goeker M."/>
        </authorList>
    </citation>
    <scope>NUCLEOTIDE SEQUENCE [LARGE SCALE GENOMIC DNA]</scope>
    <source>
        <strain evidence="4 5">DSM 100556</strain>
    </source>
</reference>
<feature type="DNA-binding region" description="H-T-H motif" evidence="2">
    <location>
        <begin position="33"/>
        <end position="52"/>
    </location>
</feature>
<dbReference type="PROSITE" id="PS50977">
    <property type="entry name" value="HTH_TETR_2"/>
    <property type="match status" value="1"/>
</dbReference>
<name>A0A4R1QQV4_9FIRM</name>
<dbReference type="EMBL" id="SLUO01000015">
    <property type="protein sequence ID" value="TCL55371.1"/>
    <property type="molecule type" value="Genomic_DNA"/>
</dbReference>
<comment type="caution">
    <text evidence="4">The sequence shown here is derived from an EMBL/GenBank/DDBJ whole genome shotgun (WGS) entry which is preliminary data.</text>
</comment>
<proteinExistence type="predicted"/>
<keyword evidence="5" id="KW-1185">Reference proteome</keyword>
<dbReference type="PANTHER" id="PTHR43479">
    <property type="entry name" value="ACREF/ENVCD OPERON REPRESSOR-RELATED"/>
    <property type="match status" value="1"/>
</dbReference>
<dbReference type="InterPro" id="IPR039532">
    <property type="entry name" value="TetR_C_Firmicutes"/>
</dbReference>
<protein>
    <submittedName>
        <fullName evidence="4">TetR family transcriptional regulator</fullName>
    </submittedName>
</protein>
<evidence type="ECO:0000313" key="5">
    <source>
        <dbReference type="Proteomes" id="UP000295718"/>
    </source>
</evidence>
<dbReference type="Pfam" id="PF14278">
    <property type="entry name" value="TetR_C_8"/>
    <property type="match status" value="1"/>
</dbReference>
<feature type="domain" description="HTH tetR-type" evidence="3">
    <location>
        <begin position="10"/>
        <end position="70"/>
    </location>
</feature>
<evidence type="ECO:0000259" key="3">
    <source>
        <dbReference type="PROSITE" id="PS50977"/>
    </source>
</evidence>
<dbReference type="InterPro" id="IPR009057">
    <property type="entry name" value="Homeodomain-like_sf"/>
</dbReference>
<gene>
    <name evidence="4" type="ORF">EDD76_1153</name>
</gene>
<dbReference type="Pfam" id="PF00440">
    <property type="entry name" value="TetR_N"/>
    <property type="match status" value="1"/>
</dbReference>
<dbReference type="GO" id="GO:0003677">
    <property type="term" value="F:DNA binding"/>
    <property type="evidence" value="ECO:0007669"/>
    <property type="project" value="UniProtKB-UniRule"/>
</dbReference>
<dbReference type="OrthoDB" id="9810250at2"/>
<evidence type="ECO:0000313" key="4">
    <source>
        <dbReference type="EMBL" id="TCL55371.1"/>
    </source>
</evidence>
<dbReference type="STRING" id="1469948.GCA_000732725_04129"/>
<evidence type="ECO:0000256" key="1">
    <source>
        <dbReference type="ARBA" id="ARBA00023125"/>
    </source>
</evidence>
<dbReference type="InterPro" id="IPR050624">
    <property type="entry name" value="HTH-type_Tx_Regulator"/>
</dbReference>
<organism evidence="4 5">
    <name type="scientific">Kineothrix alysoides</name>
    <dbReference type="NCBI Taxonomy" id="1469948"/>
    <lineage>
        <taxon>Bacteria</taxon>
        <taxon>Bacillati</taxon>
        <taxon>Bacillota</taxon>
        <taxon>Clostridia</taxon>
        <taxon>Lachnospirales</taxon>
        <taxon>Lachnospiraceae</taxon>
        <taxon>Kineothrix</taxon>
    </lineage>
</organism>
<dbReference type="InterPro" id="IPR001647">
    <property type="entry name" value="HTH_TetR"/>
</dbReference>
<dbReference type="Proteomes" id="UP000295718">
    <property type="component" value="Unassembled WGS sequence"/>
</dbReference>
<sequence>MERSTHTLAVKSQNWFVEALFQLIQQKTFEEITISELCKKANLDRRTFYRNFKDKNDVLLFYFSTLEAEYLAVLKRIQERTFYTLAKVYFEFWTCHLEFLKTAQRDQSLFAMLIQMLNSFMPSVYAKASGSISKELQYNISFVTGGFHNVLIHWISSGFQEAPEEMAAIISKMFDNTISYWPDI</sequence>
<dbReference type="SUPFAM" id="SSF46689">
    <property type="entry name" value="Homeodomain-like"/>
    <property type="match status" value="1"/>
</dbReference>
<dbReference type="AlphaFoldDB" id="A0A4R1QQV4"/>
<dbReference type="RefSeq" id="WP_031392747.1">
    <property type="nucleotide sequence ID" value="NZ_JPNB01000003.1"/>
</dbReference>
<keyword evidence="1 2" id="KW-0238">DNA-binding</keyword>